<dbReference type="SMART" id="SM00710">
    <property type="entry name" value="PbH1"/>
    <property type="match status" value="6"/>
</dbReference>
<dbReference type="Gene3D" id="2.160.20.10">
    <property type="entry name" value="Single-stranded right-handed beta-helix, Pectin lyase-like"/>
    <property type="match status" value="1"/>
</dbReference>
<evidence type="ECO:0000313" key="8">
    <source>
        <dbReference type="EMBL" id="BCI61929.1"/>
    </source>
</evidence>
<organism evidence="8 9">
    <name type="scientific">Coprobacter secundus subsp. similis</name>
    <dbReference type="NCBI Taxonomy" id="2751153"/>
    <lineage>
        <taxon>Bacteria</taxon>
        <taxon>Pseudomonadati</taxon>
        <taxon>Bacteroidota</taxon>
        <taxon>Bacteroidia</taxon>
        <taxon>Bacteroidales</taxon>
        <taxon>Barnesiellaceae</taxon>
        <taxon>Coprobacter</taxon>
    </lineage>
</organism>
<gene>
    <name evidence="8" type="primary">glaA_1</name>
    <name evidence="8" type="ORF">Cop2CBH44_02820</name>
</gene>
<evidence type="ECO:0000256" key="6">
    <source>
        <dbReference type="SAM" id="SignalP"/>
    </source>
</evidence>
<keyword evidence="3" id="KW-0677">Repeat</keyword>
<accession>A0A7G1HQD8</accession>
<dbReference type="InterPro" id="IPR012334">
    <property type="entry name" value="Pectin_lyas_fold"/>
</dbReference>
<dbReference type="EMBL" id="AP023322">
    <property type="protein sequence ID" value="BCI61929.1"/>
    <property type="molecule type" value="Genomic_DNA"/>
</dbReference>
<dbReference type="AlphaFoldDB" id="A0A7G1HQD8"/>
<keyword evidence="6" id="KW-0732">Signal</keyword>
<evidence type="ECO:0000256" key="2">
    <source>
        <dbReference type="ARBA" id="ARBA00001271"/>
    </source>
</evidence>
<dbReference type="RefSeq" id="WP_052431549.1">
    <property type="nucleotide sequence ID" value="NZ_AP023322.1"/>
</dbReference>
<evidence type="ECO:0000256" key="5">
    <source>
        <dbReference type="ARBA" id="ARBA00023295"/>
    </source>
</evidence>
<evidence type="ECO:0000256" key="3">
    <source>
        <dbReference type="ARBA" id="ARBA00022737"/>
    </source>
</evidence>
<evidence type="ECO:0000256" key="4">
    <source>
        <dbReference type="ARBA" id="ARBA00022801"/>
    </source>
</evidence>
<reference evidence="9" key="1">
    <citation type="submission" date="2020-07" db="EMBL/GenBank/DDBJ databases">
        <title>Complete genome sequencing of Coprobacter sp. strain 2CBH44.</title>
        <authorList>
            <person name="Sakamoto M."/>
            <person name="Murakami T."/>
            <person name="Mori H."/>
        </authorList>
    </citation>
    <scope>NUCLEOTIDE SEQUENCE [LARGE SCALE GENOMIC DNA]</scope>
    <source>
        <strain evidence="9">2CBH44</strain>
    </source>
</reference>
<keyword evidence="5" id="KW-0326">Glycosidase</keyword>
<comment type="catalytic activity">
    <reaction evidence="1">
        <text>Hydrolysis of terminal, non-reducing alpha-D-galactose residues in alpha-D-galactosides, including galactose oligosaccharides, galactomannans and galactolipids.</text>
        <dbReference type="EC" id="3.2.1.22"/>
    </reaction>
</comment>
<feature type="chain" id="PRO_5028914456" evidence="6">
    <location>
        <begin position="25"/>
        <end position="569"/>
    </location>
</feature>
<evidence type="ECO:0000259" key="7">
    <source>
        <dbReference type="Pfam" id="PF23764"/>
    </source>
</evidence>
<dbReference type="KEGG" id="copr:Cop2CBH44_02820"/>
<dbReference type="GO" id="GO:0004557">
    <property type="term" value="F:alpha-galactosidase activity"/>
    <property type="evidence" value="ECO:0007669"/>
    <property type="project" value="UniProtKB-EC"/>
</dbReference>
<proteinExistence type="predicted"/>
<dbReference type="SUPFAM" id="SSF51126">
    <property type="entry name" value="Pectin lyase-like"/>
    <property type="match status" value="1"/>
</dbReference>
<sequence>MKKISPRYAITLLTAALFSISALQAETIDIYPAEKDMTREIQAAIHLSREKKHAPVTIQLRQGDYHISRSHASHQLYYISNTTSSSENPHPVKHIGLWLKGLRNVIIDGGGARLITHGEMTTFVIDSCENIVLRNFTLVAADPTVPEMTVLEVGDTHMTARIHDDTRYEISGGKLRWIGEGWSFTQPVAPQVFHPGINETLRCASPLDNLVQVTELEHKIIRFDYSRRPDGIKPGQVYQMRDAIRDEACGFIHKSKNITLQNIRFHFLGNFGIVGQYSENLTYDRIFCEPELGTGRTCAGFADFVQMSGCKGKLKILNSRFEGAQDDPINIHGTHLKAVGYPSPRQIKVRFMHPQSYGFEAFFKGDKIELADAHTLLCKSRATVKSVQRLDNYEILLTVDTTLPAHLEQQNIVVENITWTPDVEIAGNYFARTPTRGILVTTRGKVLIRDNTFYRTPMSAVFISDDARNWYESGPVRDVTIRDNTFIGCGTPVIGVFPENDKYEGAVHRNIRILSNRFRLKPGKAISVRCTDGVEIKDNYFVSSSGTIENIIDIEQCDNVDIDKNLLSR</sequence>
<evidence type="ECO:0000256" key="1">
    <source>
        <dbReference type="ARBA" id="ARBA00001255"/>
    </source>
</evidence>
<comment type="catalytic activity">
    <reaction evidence="2">
        <text>Hydrolysis of terminal, non-reducing branched (1-&gt;3)-alpha-D-galactosidic residues, producing free D-galactose.</text>
        <dbReference type="EC" id="3.2.1.n1"/>
    </reaction>
</comment>
<feature type="signal peptide" evidence="6">
    <location>
        <begin position="1"/>
        <end position="24"/>
    </location>
</feature>
<dbReference type="InterPro" id="IPR011050">
    <property type="entry name" value="Pectin_lyase_fold/virulence"/>
</dbReference>
<dbReference type="Pfam" id="PF23764">
    <property type="entry name" value="Beta-barrel_GLAA-B_II"/>
    <property type="match status" value="1"/>
</dbReference>
<dbReference type="Proteomes" id="UP000594042">
    <property type="component" value="Chromosome"/>
</dbReference>
<feature type="domain" description="GLAA-B beta-barrel" evidence="7">
    <location>
        <begin position="346"/>
        <end position="412"/>
    </location>
</feature>
<name>A0A7G1HQD8_9BACT</name>
<evidence type="ECO:0000313" key="9">
    <source>
        <dbReference type="Proteomes" id="UP000594042"/>
    </source>
</evidence>
<dbReference type="InterPro" id="IPR006626">
    <property type="entry name" value="PbH1"/>
</dbReference>
<dbReference type="InterPro" id="IPR056441">
    <property type="entry name" value="Beta-barrel_GLAA-B_II"/>
</dbReference>
<protein>
    <submittedName>
        <fullName evidence="8">Alpha-1,3-galactosidase A</fullName>
    </submittedName>
</protein>
<keyword evidence="9" id="KW-1185">Reference proteome</keyword>
<keyword evidence="4" id="KW-0378">Hydrolase</keyword>